<keyword evidence="14" id="KW-1185">Reference proteome</keyword>
<evidence type="ECO:0000256" key="7">
    <source>
        <dbReference type="ARBA" id="ARBA00023204"/>
    </source>
</evidence>
<protein>
    <recommendedName>
        <fullName evidence="12">RING-type domain-containing protein</fullName>
    </recommendedName>
</protein>
<comment type="subcellular location">
    <subcellularLocation>
        <location evidence="1">Nucleus</location>
    </subcellularLocation>
</comment>
<feature type="compositionally biased region" description="Polar residues" evidence="11">
    <location>
        <begin position="110"/>
        <end position="120"/>
    </location>
</feature>
<keyword evidence="7" id="KW-0234">DNA repair</keyword>
<feature type="compositionally biased region" description="Basic and acidic residues" evidence="11">
    <location>
        <begin position="121"/>
        <end position="132"/>
    </location>
</feature>
<comment type="caution">
    <text evidence="13">The sequence shown here is derived from an EMBL/GenBank/DDBJ whole genome shotgun (WGS) entry which is preliminary data.</text>
</comment>
<organism evidence="13 14">
    <name type="scientific">Popillia japonica</name>
    <name type="common">Japanese beetle</name>
    <dbReference type="NCBI Taxonomy" id="7064"/>
    <lineage>
        <taxon>Eukaryota</taxon>
        <taxon>Metazoa</taxon>
        <taxon>Ecdysozoa</taxon>
        <taxon>Arthropoda</taxon>
        <taxon>Hexapoda</taxon>
        <taxon>Insecta</taxon>
        <taxon>Pterygota</taxon>
        <taxon>Neoptera</taxon>
        <taxon>Endopterygota</taxon>
        <taxon>Coleoptera</taxon>
        <taxon>Polyphaga</taxon>
        <taxon>Scarabaeiformia</taxon>
        <taxon>Scarabaeidae</taxon>
        <taxon>Rutelinae</taxon>
        <taxon>Popillia</taxon>
    </lineage>
</organism>
<dbReference type="GO" id="GO:0000724">
    <property type="term" value="P:double-strand break repair via homologous recombination"/>
    <property type="evidence" value="ECO:0007669"/>
    <property type="project" value="TreeGrafter"/>
</dbReference>
<evidence type="ECO:0000256" key="6">
    <source>
        <dbReference type="ARBA" id="ARBA00022833"/>
    </source>
</evidence>
<dbReference type="GO" id="GO:0008270">
    <property type="term" value="F:zinc ion binding"/>
    <property type="evidence" value="ECO:0007669"/>
    <property type="project" value="UniProtKB-KW"/>
</dbReference>
<dbReference type="AlphaFoldDB" id="A0AAW1L1L4"/>
<sequence>MSVFDNIEDVYSLIAEIIKLRNAVKCPICLDIISNPVQISCYHRFCSECINSFLNEKSTKLSCPVCRKSIKRQRQDPDNAFKQHVQFVMNVNKKLIDQFRCDISTLASLNKGSHTPNKNQQEMRQKSKEGLKKSIKMSSNKKILEEQLSTSNKEVEKDAFDILLESYAPNTNLKRSSNVKTYARKKEKPDSNGTLYQKLIDFEDDNYKLKIINWLCDNRNKFDRLTQTESIIDDDSVSSICSLDLPAISQEKKPISRLRKKNPVNMKRAKSLEIKVQQGSTLKSKRYSSFSGDSQLNCISYWEAAAC</sequence>
<evidence type="ECO:0000313" key="14">
    <source>
        <dbReference type="Proteomes" id="UP001458880"/>
    </source>
</evidence>
<dbReference type="PROSITE" id="PS50089">
    <property type="entry name" value="ZF_RING_2"/>
    <property type="match status" value="1"/>
</dbReference>
<keyword evidence="6" id="KW-0862">Zinc</keyword>
<keyword evidence="5 10" id="KW-0863">Zinc-finger</keyword>
<dbReference type="SMART" id="SM00184">
    <property type="entry name" value="RING"/>
    <property type="match status" value="1"/>
</dbReference>
<evidence type="ECO:0000313" key="13">
    <source>
        <dbReference type="EMBL" id="KAK9728565.1"/>
    </source>
</evidence>
<evidence type="ECO:0000256" key="10">
    <source>
        <dbReference type="PROSITE-ProRule" id="PRU00175"/>
    </source>
</evidence>
<feature type="domain" description="RING-type" evidence="12">
    <location>
        <begin position="26"/>
        <end position="67"/>
    </location>
</feature>
<keyword evidence="4" id="KW-0227">DNA damage</keyword>
<evidence type="ECO:0000256" key="1">
    <source>
        <dbReference type="ARBA" id="ARBA00004123"/>
    </source>
</evidence>
<dbReference type="PANTHER" id="PTHR13763:SF0">
    <property type="entry name" value="BREAST CANCER TYPE 1 SUSCEPTIBILITY PROTEIN"/>
    <property type="match status" value="1"/>
</dbReference>
<evidence type="ECO:0000256" key="4">
    <source>
        <dbReference type="ARBA" id="ARBA00022763"/>
    </source>
</evidence>
<feature type="region of interest" description="Disordered" evidence="11">
    <location>
        <begin position="110"/>
        <end position="138"/>
    </location>
</feature>
<evidence type="ECO:0000256" key="9">
    <source>
        <dbReference type="ARBA" id="ARBA00023306"/>
    </source>
</evidence>
<dbReference type="GO" id="GO:0031436">
    <property type="term" value="C:BRCA1-BARD1 complex"/>
    <property type="evidence" value="ECO:0007669"/>
    <property type="project" value="TreeGrafter"/>
</dbReference>
<keyword evidence="2" id="KW-0479">Metal-binding</keyword>
<name>A0AAW1L1L4_POPJA</name>
<keyword evidence="3" id="KW-0677">Repeat</keyword>
<keyword evidence="9" id="KW-0131">Cell cycle</keyword>
<accession>A0AAW1L1L4</accession>
<evidence type="ECO:0000256" key="11">
    <source>
        <dbReference type="SAM" id="MobiDB-lite"/>
    </source>
</evidence>
<dbReference type="GO" id="GO:0045944">
    <property type="term" value="P:positive regulation of transcription by RNA polymerase II"/>
    <property type="evidence" value="ECO:0007669"/>
    <property type="project" value="TreeGrafter"/>
</dbReference>
<dbReference type="InterPro" id="IPR031099">
    <property type="entry name" value="BRCA1-associated"/>
</dbReference>
<dbReference type="InterPro" id="IPR001841">
    <property type="entry name" value="Znf_RING"/>
</dbReference>
<dbReference type="GO" id="GO:0070531">
    <property type="term" value="C:BRCA1-A complex"/>
    <property type="evidence" value="ECO:0007669"/>
    <property type="project" value="TreeGrafter"/>
</dbReference>
<dbReference type="EMBL" id="JASPKY010000169">
    <property type="protein sequence ID" value="KAK9728565.1"/>
    <property type="molecule type" value="Genomic_DNA"/>
</dbReference>
<dbReference type="InterPro" id="IPR013083">
    <property type="entry name" value="Znf_RING/FYVE/PHD"/>
</dbReference>
<dbReference type="Gene3D" id="3.30.40.10">
    <property type="entry name" value="Zinc/RING finger domain, C3HC4 (zinc finger)"/>
    <property type="match status" value="1"/>
</dbReference>
<gene>
    <name evidence="13" type="ORF">QE152_g17960</name>
</gene>
<reference evidence="13 14" key="1">
    <citation type="journal article" date="2024" name="BMC Genomics">
        <title>De novo assembly and annotation of Popillia japonica's genome with initial clues to its potential as an invasive pest.</title>
        <authorList>
            <person name="Cucini C."/>
            <person name="Boschi S."/>
            <person name="Funari R."/>
            <person name="Cardaioli E."/>
            <person name="Iannotti N."/>
            <person name="Marturano G."/>
            <person name="Paoli F."/>
            <person name="Bruttini M."/>
            <person name="Carapelli A."/>
            <person name="Frati F."/>
            <person name="Nardi F."/>
        </authorList>
    </citation>
    <scope>NUCLEOTIDE SEQUENCE [LARGE SCALE GENOMIC DNA]</scope>
    <source>
        <strain evidence="13">DMR45628</strain>
    </source>
</reference>
<evidence type="ECO:0000256" key="5">
    <source>
        <dbReference type="ARBA" id="ARBA00022771"/>
    </source>
</evidence>
<dbReference type="Pfam" id="PF00097">
    <property type="entry name" value="zf-C3HC4"/>
    <property type="match status" value="1"/>
</dbReference>
<keyword evidence="8" id="KW-0539">Nucleus</keyword>
<evidence type="ECO:0000256" key="3">
    <source>
        <dbReference type="ARBA" id="ARBA00022737"/>
    </source>
</evidence>
<dbReference type="PANTHER" id="PTHR13763">
    <property type="entry name" value="BREAST CANCER TYPE 1 SUSCEPTIBILITY PROTEIN BRCA1"/>
    <property type="match status" value="1"/>
</dbReference>
<evidence type="ECO:0000256" key="2">
    <source>
        <dbReference type="ARBA" id="ARBA00022723"/>
    </source>
</evidence>
<dbReference type="SUPFAM" id="SSF57850">
    <property type="entry name" value="RING/U-box"/>
    <property type="match status" value="1"/>
</dbReference>
<evidence type="ECO:0000259" key="12">
    <source>
        <dbReference type="PROSITE" id="PS50089"/>
    </source>
</evidence>
<dbReference type="GO" id="GO:0004842">
    <property type="term" value="F:ubiquitin-protein transferase activity"/>
    <property type="evidence" value="ECO:0007669"/>
    <property type="project" value="TreeGrafter"/>
</dbReference>
<dbReference type="Proteomes" id="UP001458880">
    <property type="component" value="Unassembled WGS sequence"/>
</dbReference>
<evidence type="ECO:0000256" key="8">
    <source>
        <dbReference type="ARBA" id="ARBA00023242"/>
    </source>
</evidence>
<dbReference type="InterPro" id="IPR017907">
    <property type="entry name" value="Znf_RING_CS"/>
</dbReference>
<dbReference type="PROSITE" id="PS00518">
    <property type="entry name" value="ZF_RING_1"/>
    <property type="match status" value="1"/>
</dbReference>
<dbReference type="InterPro" id="IPR018957">
    <property type="entry name" value="Znf_C3HC4_RING-type"/>
</dbReference>
<proteinExistence type="predicted"/>